<dbReference type="FunFam" id="3.40.50.150:FF:000129">
    <property type="entry name" value="Mitochondrial rRNA methyltransferase 2"/>
    <property type="match status" value="1"/>
</dbReference>
<evidence type="ECO:0000256" key="1">
    <source>
        <dbReference type="ARBA" id="ARBA00004173"/>
    </source>
</evidence>
<dbReference type="GO" id="GO:1902775">
    <property type="term" value="P:mitochondrial large ribosomal subunit assembly"/>
    <property type="evidence" value="ECO:0007669"/>
    <property type="project" value="UniProtKB-ARBA"/>
</dbReference>
<comment type="caution">
    <text evidence="12">The sequence shown here is derived from an EMBL/GenBank/DDBJ whole genome shotgun (WGS) entry which is preliminary data.</text>
</comment>
<keyword evidence="6 10" id="KW-0949">S-adenosyl-L-methionine</keyword>
<comment type="subcellular location">
    <subcellularLocation>
        <location evidence="1">Mitochondrion</location>
    </subcellularLocation>
</comment>
<protein>
    <recommendedName>
        <fullName evidence="9">rRNA methyltransferase 2, mitochondrial</fullName>
    </recommendedName>
</protein>
<accession>A0A8J2WAZ4</accession>
<dbReference type="GO" id="GO:0008650">
    <property type="term" value="F:rRNA (uridine-2'-O-)-methyltransferase activity"/>
    <property type="evidence" value="ECO:0007669"/>
    <property type="project" value="TreeGrafter"/>
</dbReference>
<dbReference type="GO" id="GO:0005759">
    <property type="term" value="C:mitochondrial matrix"/>
    <property type="evidence" value="ECO:0007669"/>
    <property type="project" value="UniProtKB-ARBA"/>
</dbReference>
<evidence type="ECO:0000256" key="10">
    <source>
        <dbReference type="PIRSR" id="PIRSR005461-1"/>
    </source>
</evidence>
<keyword evidence="5" id="KW-0808">Transferase</keyword>
<dbReference type="InterPro" id="IPR050082">
    <property type="entry name" value="RNA_methyltr_RlmE"/>
</dbReference>
<comment type="similarity">
    <text evidence="2">Belongs to the class I-like SAM-binding methyltransferase superfamily. RNA methyltransferase RlmE family.</text>
</comment>
<dbReference type="InterPro" id="IPR002877">
    <property type="entry name" value="RNA_MeTrfase_FtsJ_dom"/>
</dbReference>
<gene>
    <name evidence="12" type="ORF">DCHRY22_LOCUS15302</name>
</gene>
<dbReference type="AlphaFoldDB" id="A0A8J2WAZ4"/>
<dbReference type="Pfam" id="PF01728">
    <property type="entry name" value="FtsJ"/>
    <property type="match status" value="1"/>
</dbReference>
<evidence type="ECO:0000313" key="12">
    <source>
        <dbReference type="EMBL" id="CAG9584772.1"/>
    </source>
</evidence>
<evidence type="ECO:0000256" key="2">
    <source>
        <dbReference type="ARBA" id="ARBA00009258"/>
    </source>
</evidence>
<keyword evidence="3" id="KW-0698">rRNA processing</keyword>
<organism evidence="12 13">
    <name type="scientific">Danaus chrysippus</name>
    <name type="common">African queen</name>
    <dbReference type="NCBI Taxonomy" id="151541"/>
    <lineage>
        <taxon>Eukaryota</taxon>
        <taxon>Metazoa</taxon>
        <taxon>Ecdysozoa</taxon>
        <taxon>Arthropoda</taxon>
        <taxon>Hexapoda</taxon>
        <taxon>Insecta</taxon>
        <taxon>Pterygota</taxon>
        <taxon>Neoptera</taxon>
        <taxon>Endopterygota</taxon>
        <taxon>Lepidoptera</taxon>
        <taxon>Glossata</taxon>
        <taxon>Ditrysia</taxon>
        <taxon>Papilionoidea</taxon>
        <taxon>Nymphalidae</taxon>
        <taxon>Danainae</taxon>
        <taxon>Danaini</taxon>
        <taxon>Danaina</taxon>
        <taxon>Danaus</taxon>
        <taxon>Anosia</taxon>
    </lineage>
</organism>
<dbReference type="Gene3D" id="3.40.50.150">
    <property type="entry name" value="Vaccinia Virus protein VP39"/>
    <property type="match status" value="1"/>
</dbReference>
<dbReference type="Proteomes" id="UP000789524">
    <property type="component" value="Unassembled WGS sequence"/>
</dbReference>
<evidence type="ECO:0000259" key="11">
    <source>
        <dbReference type="Pfam" id="PF01728"/>
    </source>
</evidence>
<evidence type="ECO:0000256" key="9">
    <source>
        <dbReference type="ARBA" id="ARBA00041184"/>
    </source>
</evidence>
<reference evidence="12" key="1">
    <citation type="submission" date="2021-09" db="EMBL/GenBank/DDBJ databases">
        <authorList>
            <person name="Martin H S."/>
        </authorList>
    </citation>
    <scope>NUCLEOTIDE SEQUENCE</scope>
</reference>
<keyword evidence="4" id="KW-0489">Methyltransferase</keyword>
<feature type="active site" description="Proton acceptor" evidence="10">
    <location>
        <position position="193"/>
    </location>
</feature>
<proteinExistence type="inferred from homology"/>
<evidence type="ECO:0000256" key="8">
    <source>
        <dbReference type="ARBA" id="ARBA00023128"/>
    </source>
</evidence>
<evidence type="ECO:0000256" key="7">
    <source>
        <dbReference type="ARBA" id="ARBA00022946"/>
    </source>
</evidence>
<dbReference type="InterPro" id="IPR015507">
    <property type="entry name" value="rRNA-MeTfrase_E"/>
</dbReference>
<dbReference type="PANTHER" id="PTHR10920">
    <property type="entry name" value="RIBOSOMAL RNA METHYLTRANSFERASE"/>
    <property type="match status" value="1"/>
</dbReference>
<keyword evidence="13" id="KW-1185">Reference proteome</keyword>
<keyword evidence="7" id="KW-0809">Transit peptide</keyword>
<evidence type="ECO:0000313" key="13">
    <source>
        <dbReference type="Proteomes" id="UP000789524"/>
    </source>
</evidence>
<evidence type="ECO:0000256" key="6">
    <source>
        <dbReference type="ARBA" id="ARBA00022691"/>
    </source>
</evidence>
<dbReference type="PANTHER" id="PTHR10920:SF18">
    <property type="entry name" value="RRNA METHYLTRANSFERASE 2, MITOCHONDRIAL"/>
    <property type="match status" value="1"/>
</dbReference>
<evidence type="ECO:0000256" key="4">
    <source>
        <dbReference type="ARBA" id="ARBA00022603"/>
    </source>
</evidence>
<keyword evidence="8" id="KW-0496">Mitochondrion</keyword>
<dbReference type="PIRSF" id="PIRSF005461">
    <property type="entry name" value="23S_rRNA_mtase"/>
    <property type="match status" value="1"/>
</dbReference>
<dbReference type="OrthoDB" id="20105at2759"/>
<name>A0A8J2WAZ4_9NEOP</name>
<evidence type="ECO:0000256" key="5">
    <source>
        <dbReference type="ARBA" id="ARBA00022679"/>
    </source>
</evidence>
<sequence length="250" mass="28150">MLLSKAIVYRKHNFSRMNFLLNCIKRLKSSQQWLSRQKADPYVEKAKMCNYRCRSAFKLIEMNEKANILHPGQSVIDLGASPGSWTQVAVQKTNADGADSSKPKGTVLAIDKLQIFPIEGATIMSNMDFSTIEAHDKVLKALNGKKVDLVLSDMAPSATGVRELDKDRIIGLCYMAIRFAALVTRIDGNLLFKVWDGKEVPILEMDLERFYKHIKIMKPNASRSDSSEKFILARGFKGIQKPIENSCYNS</sequence>
<dbReference type="InterPro" id="IPR029063">
    <property type="entry name" value="SAM-dependent_MTases_sf"/>
</dbReference>
<dbReference type="SUPFAM" id="SSF53335">
    <property type="entry name" value="S-adenosyl-L-methionine-dependent methyltransferases"/>
    <property type="match status" value="1"/>
</dbReference>
<dbReference type="EMBL" id="CAKASE010000082">
    <property type="protein sequence ID" value="CAG9584772.1"/>
    <property type="molecule type" value="Genomic_DNA"/>
</dbReference>
<feature type="domain" description="Ribosomal RNA methyltransferase FtsJ" evidence="11">
    <location>
        <begin position="51"/>
        <end position="236"/>
    </location>
</feature>
<evidence type="ECO:0000256" key="3">
    <source>
        <dbReference type="ARBA" id="ARBA00022552"/>
    </source>
</evidence>
<dbReference type="HAMAP" id="MF_01547">
    <property type="entry name" value="RNA_methyltr_E"/>
    <property type="match status" value="1"/>
</dbReference>